<name>A0A1Z3CF10_FUSNP</name>
<dbReference type="AlphaFoldDB" id="A0A1Z3CF10"/>
<proteinExistence type="predicted"/>
<dbReference type="EMBL" id="CP021934">
    <property type="protein sequence ID" value="ASC02208.1"/>
    <property type="molecule type" value="Genomic_DNA"/>
</dbReference>
<gene>
    <name evidence="1" type="ORF">CBG50_02115</name>
    <name evidence="2" type="ORF">CBG52_02055</name>
</gene>
<reference evidence="1 3" key="1">
    <citation type="submission" date="2017-06" db="EMBL/GenBank/DDBJ databases">
        <title>Draft genome sequence of Fusobacterium nucleatum subsp. polymorphum KCOM 1260 (=ChDC F218).</title>
        <authorList>
            <person name="Kook J.-K."/>
            <person name="Park S.-N."/>
            <person name="Lim Y.K."/>
            <person name="Roh H."/>
        </authorList>
    </citation>
    <scope>NUCLEOTIDE SEQUENCE [LARGE SCALE GENOMIC DNA]</scope>
    <source>
        <strain evidence="1">KCOM 1260</strain>
        <strain evidence="3">KCOM 1260 (ChDC F218)</strain>
    </source>
</reference>
<dbReference type="Proteomes" id="UP000196759">
    <property type="component" value="Chromosome"/>
</dbReference>
<organism evidence="1 3">
    <name type="scientific">Fusobacterium nucleatum subsp. polymorphum</name>
    <name type="common">Fusobacterium polymorphum</name>
    <dbReference type="NCBI Taxonomy" id="76857"/>
    <lineage>
        <taxon>Bacteria</taxon>
        <taxon>Fusobacteriati</taxon>
        <taxon>Fusobacteriota</taxon>
        <taxon>Fusobacteriia</taxon>
        <taxon>Fusobacteriales</taxon>
        <taxon>Fusobacteriaceae</taxon>
        <taxon>Fusobacterium</taxon>
    </lineage>
</organism>
<dbReference type="Proteomes" id="UP000221504">
    <property type="component" value="Unassembled WGS sequence"/>
</dbReference>
<reference evidence="2 4" key="2">
    <citation type="submission" date="2017-06" db="EMBL/GenBank/DDBJ databases">
        <title>Draft genome sequence of Fusobacterium nucleatum subsp. polymorphum KCOM 1267 (=ChDC F290).</title>
        <authorList>
            <person name="Kook J.-K."/>
            <person name="Park S.-N."/>
            <person name="Lim Y.K."/>
            <person name="Roh H."/>
        </authorList>
    </citation>
    <scope>NUCLEOTIDE SEQUENCE [LARGE SCALE GENOMIC DNA]</scope>
    <source>
        <strain evidence="2">KCOM 1267</strain>
        <strain evidence="4">KCOM 1267(ChDC F290)</strain>
    </source>
</reference>
<accession>A0A1Z3CF10</accession>
<evidence type="ECO:0000313" key="1">
    <source>
        <dbReference type="EMBL" id="ASC02208.1"/>
    </source>
</evidence>
<evidence type="ECO:0000313" key="2">
    <source>
        <dbReference type="EMBL" id="PHI10009.1"/>
    </source>
</evidence>
<sequence>METLYFNIDICNVHMNSNEKIFTSKEFYIFCNSIKYIEIDNGELDIIYLDGKNQRFVLANIKDDLEKNRIKIGWGYLKNYNEVLEMLKLSKIIVKK</sequence>
<dbReference type="EMBL" id="NIRM01000001">
    <property type="protein sequence ID" value="PHI10009.1"/>
    <property type="molecule type" value="Genomic_DNA"/>
</dbReference>
<dbReference type="RefSeq" id="WP_088336775.1">
    <property type="nucleotide sequence ID" value="NZ_CP021934.1"/>
</dbReference>
<evidence type="ECO:0000313" key="4">
    <source>
        <dbReference type="Proteomes" id="UP000221504"/>
    </source>
</evidence>
<protein>
    <submittedName>
        <fullName evidence="1">Uncharacterized protein</fullName>
    </submittedName>
</protein>
<keyword evidence="3" id="KW-1185">Reference proteome</keyword>
<evidence type="ECO:0000313" key="3">
    <source>
        <dbReference type="Proteomes" id="UP000196759"/>
    </source>
</evidence>